<dbReference type="STRING" id="1005928.SAMN04487859_11943"/>
<sequence length="164" mass="17786">MKPKTVGRSDGTIAVMAPMTPAGLAADSIILTLDGEKRVGDIRPGDRVITRDSGMAVVKRVDTRTITTRAVRIKAGSLGHTRPERDVTLPADQQILVRDWRAKALFGATQAMVPAARLVDGEFVTLIEECEMTLYTLGFDRTHVLYVDGLELASETLRPLAKAA</sequence>
<feature type="domain" description="Hedgehog/Intein (Hint)" evidence="1">
    <location>
        <begin position="24"/>
        <end position="157"/>
    </location>
</feature>
<gene>
    <name evidence="2" type="ORF">SAMN04487859_11943</name>
</gene>
<evidence type="ECO:0000313" key="3">
    <source>
        <dbReference type="Proteomes" id="UP000198599"/>
    </source>
</evidence>
<dbReference type="Pfam" id="PF13403">
    <property type="entry name" value="Hint_2"/>
    <property type="match status" value="1"/>
</dbReference>
<protein>
    <submittedName>
        <fullName evidence="2">Hint domain-containing protein</fullName>
    </submittedName>
</protein>
<reference evidence="3" key="1">
    <citation type="submission" date="2016-10" db="EMBL/GenBank/DDBJ databases">
        <authorList>
            <person name="Varghese N."/>
            <person name="Submissions S."/>
        </authorList>
    </citation>
    <scope>NUCLEOTIDE SEQUENCE [LARGE SCALE GENOMIC DNA]</scope>
    <source>
        <strain evidence="3">DSM 28463</strain>
    </source>
</reference>
<proteinExistence type="predicted"/>
<dbReference type="EMBL" id="FOVP01000019">
    <property type="protein sequence ID" value="SFO21176.1"/>
    <property type="molecule type" value="Genomic_DNA"/>
</dbReference>
<accession>A0A1I5FC32</accession>
<name>A0A1I5FC32_9RHOB</name>
<dbReference type="SUPFAM" id="SSF51294">
    <property type="entry name" value="Hedgehog/intein (Hint) domain"/>
    <property type="match status" value="1"/>
</dbReference>
<evidence type="ECO:0000259" key="1">
    <source>
        <dbReference type="Pfam" id="PF13403"/>
    </source>
</evidence>
<dbReference type="InterPro" id="IPR036844">
    <property type="entry name" value="Hint_dom_sf"/>
</dbReference>
<dbReference type="Gene3D" id="2.170.16.10">
    <property type="entry name" value="Hedgehog/Intein (Hint) domain"/>
    <property type="match status" value="1"/>
</dbReference>
<dbReference type="Proteomes" id="UP000198599">
    <property type="component" value="Unassembled WGS sequence"/>
</dbReference>
<evidence type="ECO:0000313" key="2">
    <source>
        <dbReference type="EMBL" id="SFO21176.1"/>
    </source>
</evidence>
<dbReference type="OrthoDB" id="7873527at2"/>
<dbReference type="RefSeq" id="WP_092841087.1">
    <property type="nucleotide sequence ID" value="NZ_FOVP01000019.1"/>
</dbReference>
<organism evidence="2 3">
    <name type="scientific">Roseovarius lutimaris</name>
    <dbReference type="NCBI Taxonomy" id="1005928"/>
    <lineage>
        <taxon>Bacteria</taxon>
        <taxon>Pseudomonadati</taxon>
        <taxon>Pseudomonadota</taxon>
        <taxon>Alphaproteobacteria</taxon>
        <taxon>Rhodobacterales</taxon>
        <taxon>Roseobacteraceae</taxon>
        <taxon>Roseovarius</taxon>
    </lineage>
</organism>
<dbReference type="AlphaFoldDB" id="A0A1I5FC32"/>
<dbReference type="InterPro" id="IPR028992">
    <property type="entry name" value="Hedgehog/Intein_dom"/>
</dbReference>
<keyword evidence="3" id="KW-1185">Reference proteome</keyword>